<dbReference type="InterPro" id="IPR018108">
    <property type="entry name" value="MCP_transmembrane"/>
</dbReference>
<organism evidence="8 9">
    <name type="scientific">Romanomermis culicivorax</name>
    <name type="common">Nematode worm</name>
    <dbReference type="NCBI Taxonomy" id="13658"/>
    <lineage>
        <taxon>Eukaryota</taxon>
        <taxon>Metazoa</taxon>
        <taxon>Ecdysozoa</taxon>
        <taxon>Nematoda</taxon>
        <taxon>Enoplea</taxon>
        <taxon>Dorylaimia</taxon>
        <taxon>Mermithida</taxon>
        <taxon>Mermithoidea</taxon>
        <taxon>Mermithidae</taxon>
        <taxon>Romanomermis</taxon>
    </lineage>
</organism>
<keyword evidence="4" id="KW-0677">Repeat</keyword>
<feature type="repeat" description="Solcar" evidence="6">
    <location>
        <begin position="135"/>
        <end position="223"/>
    </location>
</feature>
<evidence type="ECO:0000256" key="2">
    <source>
        <dbReference type="ARBA" id="ARBA00006375"/>
    </source>
</evidence>
<keyword evidence="7" id="KW-0813">Transport</keyword>
<evidence type="ECO:0000256" key="5">
    <source>
        <dbReference type="ARBA" id="ARBA00023136"/>
    </source>
</evidence>
<dbReference type="Pfam" id="PF00153">
    <property type="entry name" value="Mito_carr"/>
    <property type="match status" value="2"/>
</dbReference>
<accession>A0A915I1U5</accession>
<evidence type="ECO:0000256" key="4">
    <source>
        <dbReference type="ARBA" id="ARBA00022737"/>
    </source>
</evidence>
<dbReference type="PROSITE" id="PS50920">
    <property type="entry name" value="SOLCAR"/>
    <property type="match status" value="2"/>
</dbReference>
<sequence>MSYRDAFPTGNTQFPLAVVRRNPQVGRTQRETWHPQLNVFGNFFVAGCAAVPARVAVHPFSVMRACAGAGLPGHKMGPVQAAYWMLKVEGRNSFLKAVIPSAIKSFPQIGLQFSIYGELSKKIVPDVPYGKYSWMGIGGNFIAGAVAGTVTQSLLQPFDVIKTRLCVQGFRSKNVYEGALDCAHKIVVKDGLAGLYKGFLPSVTISIPNLSTDNYRSCKLDRENWW</sequence>
<dbReference type="Proteomes" id="UP000887565">
    <property type="component" value="Unplaced"/>
</dbReference>
<comment type="subcellular location">
    <subcellularLocation>
        <location evidence="1">Membrane</location>
        <topology evidence="1">Multi-pass membrane protein</topology>
    </subcellularLocation>
</comment>
<comment type="similarity">
    <text evidence="2 7">Belongs to the mitochondrial carrier (TC 2.A.29) family.</text>
</comment>
<feature type="repeat" description="Solcar" evidence="6">
    <location>
        <begin position="41"/>
        <end position="122"/>
    </location>
</feature>
<evidence type="ECO:0000256" key="3">
    <source>
        <dbReference type="ARBA" id="ARBA00022692"/>
    </source>
</evidence>
<protein>
    <submittedName>
        <fullName evidence="9">Mitochondrial carrier protein</fullName>
    </submittedName>
</protein>
<dbReference type="GO" id="GO:0016020">
    <property type="term" value="C:membrane"/>
    <property type="evidence" value="ECO:0007669"/>
    <property type="project" value="UniProtKB-SubCell"/>
</dbReference>
<evidence type="ECO:0000313" key="9">
    <source>
        <dbReference type="WBParaSite" id="nRc.2.0.1.t07432-RA"/>
    </source>
</evidence>
<dbReference type="InterPro" id="IPR023395">
    <property type="entry name" value="MCP_dom_sf"/>
</dbReference>
<keyword evidence="3 6" id="KW-0812">Transmembrane</keyword>
<dbReference type="SUPFAM" id="SSF103506">
    <property type="entry name" value="Mitochondrial carrier"/>
    <property type="match status" value="1"/>
</dbReference>
<proteinExistence type="inferred from homology"/>
<evidence type="ECO:0000256" key="1">
    <source>
        <dbReference type="ARBA" id="ARBA00004141"/>
    </source>
</evidence>
<reference evidence="9" key="1">
    <citation type="submission" date="2022-11" db="UniProtKB">
        <authorList>
            <consortium name="WormBaseParasite"/>
        </authorList>
    </citation>
    <scope>IDENTIFICATION</scope>
</reference>
<evidence type="ECO:0000313" key="8">
    <source>
        <dbReference type="Proteomes" id="UP000887565"/>
    </source>
</evidence>
<evidence type="ECO:0000256" key="7">
    <source>
        <dbReference type="RuleBase" id="RU000488"/>
    </source>
</evidence>
<dbReference type="PANTHER" id="PTHR24089">
    <property type="entry name" value="SOLUTE CARRIER FAMILY 25"/>
    <property type="match status" value="1"/>
</dbReference>
<dbReference type="Gene3D" id="1.50.40.10">
    <property type="entry name" value="Mitochondrial carrier domain"/>
    <property type="match status" value="1"/>
</dbReference>
<keyword evidence="5 6" id="KW-0472">Membrane</keyword>
<evidence type="ECO:0000256" key="6">
    <source>
        <dbReference type="PROSITE-ProRule" id="PRU00282"/>
    </source>
</evidence>
<keyword evidence="8" id="KW-1185">Reference proteome</keyword>
<dbReference type="AlphaFoldDB" id="A0A915I1U5"/>
<name>A0A915I1U5_ROMCU</name>
<dbReference type="WBParaSite" id="nRc.2.0.1.t07432-RA">
    <property type="protein sequence ID" value="nRc.2.0.1.t07432-RA"/>
    <property type="gene ID" value="nRc.2.0.1.g07432"/>
</dbReference>